<dbReference type="InterPro" id="IPR036423">
    <property type="entry name" value="SOD-like_Cu/Zn_dom_sf"/>
</dbReference>
<comment type="subunit">
    <text evidence="1">Homodimer.</text>
</comment>
<dbReference type="GO" id="GO:0004784">
    <property type="term" value="F:superoxide dismutase activity"/>
    <property type="evidence" value="ECO:0007669"/>
    <property type="project" value="EnsemblFungi"/>
</dbReference>
<dbReference type="Proteomes" id="UP000193240">
    <property type="component" value="Unassembled WGS sequence"/>
</dbReference>
<feature type="domain" description="Superoxide dismutase copper/zinc binding" evidence="3">
    <location>
        <begin position="14"/>
        <end position="116"/>
    </location>
</feature>
<dbReference type="FunCoup" id="A0A1Y2M1R0">
    <property type="interactions" value="746"/>
</dbReference>
<gene>
    <name evidence="4" type="ORF">B5807_05466</name>
</gene>
<dbReference type="SUPFAM" id="SSF49329">
    <property type="entry name" value="Cu,Zn superoxide dismutase-like"/>
    <property type="match status" value="1"/>
</dbReference>
<organism evidence="4 5">
    <name type="scientific">Epicoccum nigrum</name>
    <name type="common">Soil fungus</name>
    <name type="synonym">Epicoccum purpurascens</name>
    <dbReference type="NCBI Taxonomy" id="105696"/>
    <lineage>
        <taxon>Eukaryota</taxon>
        <taxon>Fungi</taxon>
        <taxon>Dikarya</taxon>
        <taxon>Ascomycota</taxon>
        <taxon>Pezizomycotina</taxon>
        <taxon>Dothideomycetes</taxon>
        <taxon>Pleosporomycetidae</taxon>
        <taxon>Pleosporales</taxon>
        <taxon>Pleosporineae</taxon>
        <taxon>Didymellaceae</taxon>
        <taxon>Epicoccum</taxon>
    </lineage>
</organism>
<dbReference type="PROSITE" id="PS00087">
    <property type="entry name" value="SOD_CU_ZN_1"/>
    <property type="match status" value="1"/>
</dbReference>
<dbReference type="GO" id="GO:0031505">
    <property type="term" value="P:fungal-type cell wall organization"/>
    <property type="evidence" value="ECO:0007669"/>
    <property type="project" value="EnsemblFungi"/>
</dbReference>
<dbReference type="GO" id="GO:0005829">
    <property type="term" value="C:cytosol"/>
    <property type="evidence" value="ECO:0007669"/>
    <property type="project" value="EnsemblFungi"/>
</dbReference>
<name>A0A1Y2M1R0_EPING</name>
<dbReference type="PRINTS" id="PR00068">
    <property type="entry name" value="CUZNDISMTASE"/>
</dbReference>
<evidence type="ECO:0000313" key="4">
    <source>
        <dbReference type="EMBL" id="OSS49387.1"/>
    </source>
</evidence>
<dbReference type="GO" id="GO:1901856">
    <property type="term" value="P:negative regulation of cellular respiration"/>
    <property type="evidence" value="ECO:0007669"/>
    <property type="project" value="EnsemblFungi"/>
</dbReference>
<evidence type="ECO:0000313" key="5">
    <source>
        <dbReference type="Proteomes" id="UP000193240"/>
    </source>
</evidence>
<dbReference type="PANTHER" id="PTHR10003">
    <property type="entry name" value="SUPEROXIDE DISMUTASE CU-ZN -RELATED"/>
    <property type="match status" value="1"/>
</dbReference>
<dbReference type="GO" id="GO:1902693">
    <property type="term" value="C:superoxide dismutase complex"/>
    <property type="evidence" value="ECO:0007669"/>
    <property type="project" value="EnsemblFungi"/>
</dbReference>
<dbReference type="InterPro" id="IPR018152">
    <property type="entry name" value="SOD_Cu/Zn_BS"/>
</dbReference>
<dbReference type="GO" id="GO:0005634">
    <property type="term" value="C:nucleus"/>
    <property type="evidence" value="ECO:0007669"/>
    <property type="project" value="EnsemblFungi"/>
</dbReference>
<sequence>MVKAVAVLRGDSNIKGTVTFEQADENSQTTVTWNISGHDANAERGMHVHAFGDNTNGCTSAGPHFNPHNKTHGAPEDEERHVGDLGNFKTDAQGNAQGCVQDKLIKLIGSESVIGVSPLAPITYWYTRTKRSSAPLLSTLAPMISARVDTRSPRRLATLAPAPLAVSLVSPTRYIDTHHHGQEQLVNSSSHDLHDDLAKQITSCTHF</sequence>
<evidence type="ECO:0000256" key="1">
    <source>
        <dbReference type="ARBA" id="ARBA00011738"/>
    </source>
</evidence>
<proteinExistence type="predicted"/>
<accession>A0A1Y2M1R0</accession>
<evidence type="ECO:0000256" key="2">
    <source>
        <dbReference type="ARBA" id="ARBA00020928"/>
    </source>
</evidence>
<dbReference type="Gene3D" id="2.60.40.200">
    <property type="entry name" value="Superoxide dismutase, copper/zinc binding domain"/>
    <property type="match status" value="1"/>
</dbReference>
<dbReference type="GO" id="GO:0005507">
    <property type="term" value="F:copper ion binding"/>
    <property type="evidence" value="ECO:0007669"/>
    <property type="project" value="InterPro"/>
</dbReference>
<dbReference type="InterPro" id="IPR001424">
    <property type="entry name" value="SOD_Cu_Zn_dom"/>
</dbReference>
<dbReference type="STRING" id="105696.A0A1Y2M1R0"/>
<dbReference type="GO" id="GO:0006825">
    <property type="term" value="P:copper ion transport"/>
    <property type="evidence" value="ECO:0007669"/>
    <property type="project" value="EnsemblFungi"/>
</dbReference>
<dbReference type="GO" id="GO:0016670">
    <property type="term" value="F:oxidoreductase activity, acting on a sulfur group of donors, oxygen as acceptor"/>
    <property type="evidence" value="ECO:0007669"/>
    <property type="project" value="EnsemblFungi"/>
</dbReference>
<keyword evidence="5" id="KW-1185">Reference proteome</keyword>
<protein>
    <recommendedName>
        <fullName evidence="2">Superoxide dismutase [Cu-Zn]</fullName>
    </recommendedName>
</protein>
<dbReference type="GO" id="GO:0006878">
    <property type="term" value="P:intracellular copper ion homeostasis"/>
    <property type="evidence" value="ECO:0007669"/>
    <property type="project" value="EnsemblFungi"/>
</dbReference>
<dbReference type="GO" id="GO:0005758">
    <property type="term" value="C:mitochondrial intermembrane space"/>
    <property type="evidence" value="ECO:0007669"/>
    <property type="project" value="EnsemblFungi"/>
</dbReference>
<dbReference type="InParanoid" id="A0A1Y2M1R0"/>
<dbReference type="EMBL" id="KZ107844">
    <property type="protein sequence ID" value="OSS49387.1"/>
    <property type="molecule type" value="Genomic_DNA"/>
</dbReference>
<dbReference type="InterPro" id="IPR024134">
    <property type="entry name" value="SOD_Cu/Zn_/chaperone"/>
</dbReference>
<dbReference type="GO" id="GO:0050821">
    <property type="term" value="P:protein stabilization"/>
    <property type="evidence" value="ECO:0007669"/>
    <property type="project" value="EnsemblFungi"/>
</dbReference>
<dbReference type="GO" id="GO:0045454">
    <property type="term" value="P:cell redox homeostasis"/>
    <property type="evidence" value="ECO:0007669"/>
    <property type="project" value="EnsemblFungi"/>
</dbReference>
<evidence type="ECO:0000259" key="3">
    <source>
        <dbReference type="Pfam" id="PF00080"/>
    </source>
</evidence>
<dbReference type="Pfam" id="PF00080">
    <property type="entry name" value="Sod_Cu"/>
    <property type="match status" value="1"/>
</dbReference>
<dbReference type="GO" id="GO:0006882">
    <property type="term" value="P:intracellular zinc ion homeostasis"/>
    <property type="evidence" value="ECO:0007669"/>
    <property type="project" value="EnsemblFungi"/>
</dbReference>
<reference evidence="4 5" key="1">
    <citation type="journal article" date="2017" name="Genome Announc.">
        <title>Genome sequence of the saprophytic ascomycete Epicoccum nigrum ICMP 19927 strain isolated from New Zealand.</title>
        <authorList>
            <person name="Fokin M."/>
            <person name="Fleetwood D."/>
            <person name="Weir B.S."/>
            <person name="Villas-Boas S.G."/>
        </authorList>
    </citation>
    <scope>NUCLEOTIDE SEQUENCE [LARGE SCALE GENOMIC DNA]</scope>
    <source>
        <strain evidence="4 5">ICMP 19927</strain>
    </source>
</reference>
<dbReference type="AlphaFoldDB" id="A0A1Y2M1R0"/>
<dbReference type="GO" id="GO:0045944">
    <property type="term" value="P:positive regulation of transcription by RNA polymerase II"/>
    <property type="evidence" value="ECO:0007669"/>
    <property type="project" value="EnsemblFungi"/>
</dbReference>
<dbReference type="CDD" id="cd00305">
    <property type="entry name" value="Cu-Zn_Superoxide_Dismutase"/>
    <property type="match status" value="1"/>
</dbReference>